<name>A0A7E4V1Z1_PANRE</name>
<dbReference type="GO" id="GO:1990834">
    <property type="term" value="P:response to odorant"/>
    <property type="evidence" value="ECO:0007669"/>
    <property type="project" value="TreeGrafter"/>
</dbReference>
<proteinExistence type="predicted"/>
<evidence type="ECO:0000313" key="1">
    <source>
        <dbReference type="Proteomes" id="UP000492821"/>
    </source>
</evidence>
<dbReference type="GO" id="GO:0030424">
    <property type="term" value="C:axon"/>
    <property type="evidence" value="ECO:0007669"/>
    <property type="project" value="TreeGrafter"/>
</dbReference>
<dbReference type="GO" id="GO:0042048">
    <property type="term" value="P:olfactory behavior"/>
    <property type="evidence" value="ECO:0007669"/>
    <property type="project" value="TreeGrafter"/>
</dbReference>
<protein>
    <submittedName>
        <fullName evidence="2">Homolog of Odr-2 (Two)</fullName>
    </submittedName>
</protein>
<dbReference type="PANTHER" id="PTHR34722">
    <property type="entry name" value="HOMOLOG OF ODR-2 (TWO)-RELATED"/>
    <property type="match status" value="1"/>
</dbReference>
<reference evidence="2" key="2">
    <citation type="submission" date="2020-10" db="UniProtKB">
        <authorList>
            <consortium name="WormBaseParasite"/>
        </authorList>
    </citation>
    <scope>IDENTIFICATION</scope>
</reference>
<organism evidence="1 2">
    <name type="scientific">Panagrellus redivivus</name>
    <name type="common">Microworm</name>
    <dbReference type="NCBI Taxonomy" id="6233"/>
    <lineage>
        <taxon>Eukaryota</taxon>
        <taxon>Metazoa</taxon>
        <taxon>Ecdysozoa</taxon>
        <taxon>Nematoda</taxon>
        <taxon>Chromadorea</taxon>
        <taxon>Rhabditida</taxon>
        <taxon>Tylenchina</taxon>
        <taxon>Panagrolaimomorpha</taxon>
        <taxon>Panagrolaimoidea</taxon>
        <taxon>Panagrolaimidae</taxon>
        <taxon>Panagrellus</taxon>
    </lineage>
</organism>
<dbReference type="InterPro" id="IPR010558">
    <property type="entry name" value="Ly-6-related"/>
</dbReference>
<keyword evidence="1" id="KW-1185">Reference proteome</keyword>
<dbReference type="GO" id="GO:0043025">
    <property type="term" value="C:neuronal cell body"/>
    <property type="evidence" value="ECO:0007669"/>
    <property type="project" value="TreeGrafter"/>
</dbReference>
<dbReference type="PANTHER" id="PTHR34722:SF8">
    <property type="entry name" value="HOMOLOG OF ODR-2 (TWO)"/>
    <property type="match status" value="1"/>
</dbReference>
<evidence type="ECO:0000313" key="2">
    <source>
        <dbReference type="WBParaSite" id="Pan_g15444.t1"/>
    </source>
</evidence>
<dbReference type="WBParaSite" id="Pan_g15444.t1">
    <property type="protein sequence ID" value="Pan_g15444.t1"/>
    <property type="gene ID" value="Pan_g15444"/>
</dbReference>
<dbReference type="Proteomes" id="UP000492821">
    <property type="component" value="Unassembled WGS sequence"/>
</dbReference>
<dbReference type="Pfam" id="PF06579">
    <property type="entry name" value="Ly-6_related"/>
    <property type="match status" value="1"/>
</dbReference>
<sequence>MVQCGRIYGRLRPFETNFVFISFLFVVSGKNVYESSILTNRCYSCMSEGYRDLFREGELHKYFFEPKNFTDQCDHPINPSGIGFVPCRTICLTLIQDLVVMGRSSGKRLTMRGCSTSLNKRGFVNRTMHLFDRFDMCREVQMSDLFNYEAYGPPVTVCSCLGDKCNGIASSGHPKIPSILLLAVLTGIYSYHYHNFTL</sequence>
<accession>A0A7E4V1Z1</accession>
<reference evidence="1" key="1">
    <citation type="journal article" date="2013" name="Genetics">
        <title>The draft genome and transcriptome of Panagrellus redivivus are shaped by the harsh demands of a free-living lifestyle.</title>
        <authorList>
            <person name="Srinivasan J."/>
            <person name="Dillman A.R."/>
            <person name="Macchietto M.G."/>
            <person name="Heikkinen L."/>
            <person name="Lakso M."/>
            <person name="Fracchia K.M."/>
            <person name="Antoshechkin I."/>
            <person name="Mortazavi A."/>
            <person name="Wong G."/>
            <person name="Sternberg P.W."/>
        </authorList>
    </citation>
    <scope>NUCLEOTIDE SEQUENCE [LARGE SCALE GENOMIC DNA]</scope>
    <source>
        <strain evidence="1">MT8872</strain>
    </source>
</reference>
<dbReference type="AlphaFoldDB" id="A0A7E4V1Z1"/>